<proteinExistence type="predicted"/>
<dbReference type="EMBL" id="JASJMZ010000001">
    <property type="protein sequence ID" value="MDT3239094.1"/>
    <property type="molecule type" value="Genomic_DNA"/>
</dbReference>
<reference evidence="1" key="1">
    <citation type="submission" date="2023-05" db="EMBL/GenBank/DDBJ databases">
        <title>Development of a Genome-informed protocol for detection of Pseudomonas amygdali pv. morsprunorum using LAMP and PCR.</title>
        <authorList>
            <person name="Diaz D."/>
            <person name="Zamorano A."/>
            <person name="Garcia H."/>
            <person name="Ramos C."/>
            <person name="Cui W."/>
            <person name="Carreras C."/>
            <person name="Beltran M.F."/>
            <person name="Sagredo B."/>
            <person name="Pinto M."/>
            <person name="Fiore N."/>
        </authorList>
    </citation>
    <scope>NUCLEOTIDE SEQUENCE</scope>
    <source>
        <strain evidence="1">S2_Pam</strain>
    </source>
</reference>
<evidence type="ECO:0000313" key="2">
    <source>
        <dbReference type="Proteomes" id="UP001254709"/>
    </source>
</evidence>
<gene>
    <name evidence="1" type="ORF">QNL30_00235</name>
</gene>
<dbReference type="AlphaFoldDB" id="A0AB35QTW3"/>
<name>A0AB35QTW3_PSEA0</name>
<evidence type="ECO:0000313" key="1">
    <source>
        <dbReference type="EMBL" id="MDT3239094.1"/>
    </source>
</evidence>
<comment type="caution">
    <text evidence="1">The sequence shown here is derived from an EMBL/GenBank/DDBJ whole genome shotgun (WGS) entry which is preliminary data.</text>
</comment>
<accession>A0AB35QTW3</accession>
<organism evidence="1 2">
    <name type="scientific">Pseudomonas amygdali pv. morsprunorum</name>
    <dbReference type="NCBI Taxonomy" id="129138"/>
    <lineage>
        <taxon>Bacteria</taxon>
        <taxon>Pseudomonadati</taxon>
        <taxon>Pseudomonadota</taxon>
        <taxon>Gammaproteobacteria</taxon>
        <taxon>Pseudomonadales</taxon>
        <taxon>Pseudomonadaceae</taxon>
        <taxon>Pseudomonas</taxon>
        <taxon>Pseudomonas amygdali</taxon>
    </lineage>
</organism>
<dbReference type="Proteomes" id="UP001254709">
    <property type="component" value="Unassembled WGS sequence"/>
</dbReference>
<protein>
    <submittedName>
        <fullName evidence="1">Uncharacterized protein</fullName>
    </submittedName>
</protein>
<sequence length="40" mass="4571">MPGLLAHDRQRTRFEERALDTLCLDSRYIADVAKPLLQGT</sequence>